<keyword evidence="5 9" id="KW-0067">ATP-binding</keyword>
<feature type="disulfide bond" description="Alternate" evidence="9">
    <location>
        <begin position="100"/>
        <end position="197"/>
    </location>
</feature>
<comment type="similarity">
    <text evidence="9">Belongs to the MnmA/TRMU family.</text>
</comment>
<keyword evidence="6 9" id="KW-0694">RNA-binding</keyword>
<dbReference type="Proteomes" id="UP001500399">
    <property type="component" value="Unassembled WGS sequence"/>
</dbReference>
<feature type="domain" description="tRNA-specific 2-thiouridylase MnmA-like C-terminal" evidence="10">
    <location>
        <begin position="277"/>
        <end position="352"/>
    </location>
</feature>
<name>A0ABP3CU17_9FIRM</name>
<accession>A0ABP3CU17</accession>
<dbReference type="InterPro" id="IPR046884">
    <property type="entry name" value="MnmA-like_central"/>
</dbReference>
<evidence type="ECO:0000259" key="11">
    <source>
        <dbReference type="Pfam" id="PF20259"/>
    </source>
</evidence>
<dbReference type="PANTHER" id="PTHR11933:SF5">
    <property type="entry name" value="MITOCHONDRIAL TRNA-SPECIFIC 2-THIOURIDYLASE 1"/>
    <property type="match status" value="1"/>
</dbReference>
<evidence type="ECO:0000256" key="5">
    <source>
        <dbReference type="ARBA" id="ARBA00022840"/>
    </source>
</evidence>
<dbReference type="EC" id="2.8.1.13" evidence="9"/>
<protein>
    <recommendedName>
        <fullName evidence="9">tRNA-specific 2-thiouridylase MnmA</fullName>
        <ecNumber evidence="9">2.8.1.13</ecNumber>
    </recommendedName>
</protein>
<feature type="binding site" evidence="9">
    <location>
        <position position="36"/>
    </location>
    <ligand>
        <name>ATP</name>
        <dbReference type="ChEBI" id="CHEBI:30616"/>
    </ligand>
</feature>
<proteinExistence type="inferred from homology"/>
<feature type="binding site" evidence="9">
    <location>
        <begin position="10"/>
        <end position="17"/>
    </location>
    <ligand>
        <name>ATP</name>
        <dbReference type="ChEBI" id="CHEBI:30616"/>
    </ligand>
</feature>
<dbReference type="NCBIfam" id="TIGR00420">
    <property type="entry name" value="trmU"/>
    <property type="match status" value="1"/>
</dbReference>
<dbReference type="Gene3D" id="2.30.30.280">
    <property type="entry name" value="Adenine nucleotide alpha hydrolases-like domains"/>
    <property type="match status" value="1"/>
</dbReference>
<gene>
    <name evidence="9 12" type="primary">mnmA</name>
    <name evidence="12" type="ORF">GCM10008919_18270</name>
</gene>
<dbReference type="InterPro" id="IPR004506">
    <property type="entry name" value="MnmA-like"/>
</dbReference>
<dbReference type="InterPro" id="IPR014729">
    <property type="entry name" value="Rossmann-like_a/b/a_fold"/>
</dbReference>
<comment type="subcellular location">
    <subcellularLocation>
        <location evidence="9">Cytoplasm</location>
    </subcellularLocation>
</comment>
<evidence type="ECO:0000313" key="13">
    <source>
        <dbReference type="Proteomes" id="UP001500399"/>
    </source>
</evidence>
<evidence type="ECO:0000313" key="12">
    <source>
        <dbReference type="EMBL" id="GAA0215413.1"/>
    </source>
</evidence>
<dbReference type="PANTHER" id="PTHR11933">
    <property type="entry name" value="TRNA 5-METHYLAMINOMETHYL-2-THIOURIDYLATE -METHYLTRANSFERASE"/>
    <property type="match status" value="1"/>
</dbReference>
<feature type="site" description="Interaction with tRNA" evidence="9">
    <location>
        <position position="125"/>
    </location>
</feature>
<evidence type="ECO:0000259" key="10">
    <source>
        <dbReference type="Pfam" id="PF20258"/>
    </source>
</evidence>
<evidence type="ECO:0000256" key="8">
    <source>
        <dbReference type="ARBA" id="ARBA00051542"/>
    </source>
</evidence>
<feature type="binding site" evidence="9">
    <location>
        <position position="124"/>
    </location>
    <ligand>
        <name>ATP</name>
        <dbReference type="ChEBI" id="CHEBI:30616"/>
    </ligand>
</feature>
<keyword evidence="9" id="KW-0963">Cytoplasm</keyword>
<evidence type="ECO:0000256" key="1">
    <source>
        <dbReference type="ARBA" id="ARBA00022555"/>
    </source>
</evidence>
<keyword evidence="3 9" id="KW-0819">tRNA processing</keyword>
<reference evidence="13" key="1">
    <citation type="journal article" date="2019" name="Int. J. Syst. Evol. Microbiol.">
        <title>The Global Catalogue of Microorganisms (GCM) 10K type strain sequencing project: providing services to taxonomists for standard genome sequencing and annotation.</title>
        <authorList>
            <consortium name="The Broad Institute Genomics Platform"/>
            <consortium name="The Broad Institute Genome Sequencing Center for Infectious Disease"/>
            <person name="Wu L."/>
            <person name="Ma J."/>
        </authorList>
    </citation>
    <scope>NUCLEOTIDE SEQUENCE [LARGE SCALE GENOMIC DNA]</scope>
    <source>
        <strain evidence="13">JCM 8542</strain>
    </source>
</reference>
<evidence type="ECO:0000256" key="9">
    <source>
        <dbReference type="HAMAP-Rule" id="MF_00144"/>
    </source>
</evidence>
<dbReference type="InterPro" id="IPR023382">
    <property type="entry name" value="MnmA-like_central_sf"/>
</dbReference>
<feature type="site" description="Interaction with tRNA" evidence="9">
    <location>
        <position position="336"/>
    </location>
</feature>
<feature type="region of interest" description="Interaction with tRNA" evidence="9">
    <location>
        <begin position="303"/>
        <end position="304"/>
    </location>
</feature>
<dbReference type="SUPFAM" id="SSF52402">
    <property type="entry name" value="Adenine nucleotide alpha hydrolases-like"/>
    <property type="match status" value="1"/>
</dbReference>
<feature type="active site" description="Cysteine persulfide intermediate" evidence="9">
    <location>
        <position position="197"/>
    </location>
</feature>
<dbReference type="InterPro" id="IPR046885">
    <property type="entry name" value="MnmA-like_C"/>
</dbReference>
<dbReference type="Pfam" id="PF20259">
    <property type="entry name" value="tRNA_Me_trans_M"/>
    <property type="match status" value="1"/>
</dbReference>
<comment type="caution">
    <text evidence="12">The sequence shown here is derived from an EMBL/GenBank/DDBJ whole genome shotgun (WGS) entry which is preliminary data.</text>
</comment>
<keyword evidence="2 9" id="KW-0808">Transferase</keyword>
<comment type="catalytic activity">
    <reaction evidence="8 9">
        <text>S-sulfanyl-L-cysteinyl-[protein] + uridine(34) in tRNA + AH2 + ATP = 2-thiouridine(34) in tRNA + L-cysteinyl-[protein] + A + AMP + diphosphate + H(+)</text>
        <dbReference type="Rhea" id="RHEA:47032"/>
        <dbReference type="Rhea" id="RHEA-COMP:10131"/>
        <dbReference type="Rhea" id="RHEA-COMP:11726"/>
        <dbReference type="Rhea" id="RHEA-COMP:11727"/>
        <dbReference type="Rhea" id="RHEA-COMP:11728"/>
        <dbReference type="ChEBI" id="CHEBI:13193"/>
        <dbReference type="ChEBI" id="CHEBI:15378"/>
        <dbReference type="ChEBI" id="CHEBI:17499"/>
        <dbReference type="ChEBI" id="CHEBI:29950"/>
        <dbReference type="ChEBI" id="CHEBI:30616"/>
        <dbReference type="ChEBI" id="CHEBI:33019"/>
        <dbReference type="ChEBI" id="CHEBI:61963"/>
        <dbReference type="ChEBI" id="CHEBI:65315"/>
        <dbReference type="ChEBI" id="CHEBI:87170"/>
        <dbReference type="ChEBI" id="CHEBI:456215"/>
        <dbReference type="EC" id="2.8.1.13"/>
    </reaction>
</comment>
<feature type="active site" description="Nucleophile" evidence="9">
    <location>
        <position position="100"/>
    </location>
</feature>
<evidence type="ECO:0000256" key="6">
    <source>
        <dbReference type="ARBA" id="ARBA00022884"/>
    </source>
</evidence>
<evidence type="ECO:0000256" key="7">
    <source>
        <dbReference type="ARBA" id="ARBA00023157"/>
    </source>
</evidence>
<comment type="caution">
    <text evidence="9">Lacks conserved residue(s) required for the propagation of feature annotation.</text>
</comment>
<keyword evidence="7 9" id="KW-1015">Disulfide bond</keyword>
<organism evidence="12 13">
    <name type="scientific">Selenomonas dianae</name>
    <dbReference type="NCBI Taxonomy" id="135079"/>
    <lineage>
        <taxon>Bacteria</taxon>
        <taxon>Bacillati</taxon>
        <taxon>Bacillota</taxon>
        <taxon>Negativicutes</taxon>
        <taxon>Selenomonadales</taxon>
        <taxon>Selenomonadaceae</taxon>
        <taxon>Selenomonas</taxon>
    </lineage>
</organism>
<sequence length="357" mass="39617">MMKKERIVVAMSGGVDSSLSAALLLEQGCEVIGMTMRLSEETRAASPDDLNSVEDARRVAEVLGIRHYIMDLTAMFEETVIDYFLSEYQCGRTPNPCVVCNRHIKFGKLLHEAEKLGASCIATGHYARVDCGKDGVYRLRKGQDREKDQSYVLYGLDQTSLARVRFPLGGFSKQEARVLADEYHLPVAHKTESQEICFIPNDDYKSYLRKHRPECVRIGDIVDARGNVLGSHAGVSFYTIGQRKGLGIAASQPLYVTALDAAENRVVVGTADAVYAQELMAVHLNWTMWDTLREERLVKAKIRYGKREAEARIVPLADGALQVRFAEPQRAVTPGQSVVFYEDDVVLGGGVIDKVIA</sequence>
<keyword evidence="4 9" id="KW-0547">Nucleotide-binding</keyword>
<comment type="function">
    <text evidence="9">Catalyzes the 2-thiolation of uridine at the wobble position (U34) of tRNA, leading to the formation of s(2)U34.</text>
</comment>
<dbReference type="CDD" id="cd01998">
    <property type="entry name" value="MnmA_TRMU-like"/>
    <property type="match status" value="1"/>
</dbReference>
<evidence type="ECO:0000256" key="2">
    <source>
        <dbReference type="ARBA" id="ARBA00022679"/>
    </source>
</evidence>
<dbReference type="EMBL" id="BAAACR010000013">
    <property type="protein sequence ID" value="GAA0215413.1"/>
    <property type="molecule type" value="Genomic_DNA"/>
</dbReference>
<dbReference type="Gene3D" id="2.40.30.10">
    <property type="entry name" value="Translation factors"/>
    <property type="match status" value="1"/>
</dbReference>
<evidence type="ECO:0000256" key="3">
    <source>
        <dbReference type="ARBA" id="ARBA00022694"/>
    </source>
</evidence>
<dbReference type="Gene3D" id="3.40.50.620">
    <property type="entry name" value="HUPs"/>
    <property type="match status" value="1"/>
</dbReference>
<dbReference type="Pfam" id="PF20258">
    <property type="entry name" value="tRNA_Me_trans_C"/>
    <property type="match status" value="1"/>
</dbReference>
<feature type="domain" description="tRNA-specific 2-thiouridylase MnmA-like central" evidence="11">
    <location>
        <begin position="206"/>
        <end position="269"/>
    </location>
</feature>
<dbReference type="HAMAP" id="MF_00144">
    <property type="entry name" value="tRNA_thiouridyl_MnmA"/>
    <property type="match status" value="1"/>
</dbReference>
<keyword evidence="1 9" id="KW-0820">tRNA-binding</keyword>
<keyword evidence="13" id="KW-1185">Reference proteome</keyword>
<feature type="region of interest" description="Interaction with tRNA" evidence="9">
    <location>
        <begin position="147"/>
        <end position="149"/>
    </location>
</feature>
<evidence type="ECO:0000256" key="4">
    <source>
        <dbReference type="ARBA" id="ARBA00022741"/>
    </source>
</evidence>
<dbReference type="Pfam" id="PF03054">
    <property type="entry name" value="tRNA_Me_trans"/>
    <property type="match status" value="1"/>
</dbReference>
<dbReference type="NCBIfam" id="NF001138">
    <property type="entry name" value="PRK00143.1"/>
    <property type="match status" value="1"/>
</dbReference>